<protein>
    <submittedName>
        <fullName evidence="2">GL14730</fullName>
    </submittedName>
</protein>
<dbReference type="GO" id="GO:0005783">
    <property type="term" value="C:endoplasmic reticulum"/>
    <property type="evidence" value="ECO:0007669"/>
    <property type="project" value="TreeGrafter"/>
</dbReference>
<dbReference type="GO" id="GO:0043130">
    <property type="term" value="F:ubiquitin binding"/>
    <property type="evidence" value="ECO:0007669"/>
    <property type="project" value="TreeGrafter"/>
</dbReference>
<accession>B4GQ58</accession>
<dbReference type="STRING" id="7234.B4GQ58"/>
<dbReference type="eggNOG" id="KOG1363">
    <property type="taxonomic scope" value="Eukaryota"/>
</dbReference>
<dbReference type="Proteomes" id="UP000008744">
    <property type="component" value="Unassembled WGS sequence"/>
</dbReference>
<dbReference type="PANTHER" id="PTHR23322">
    <property type="entry name" value="FAS-ASSOCIATED PROTEIN"/>
    <property type="match status" value="1"/>
</dbReference>
<dbReference type="Pfam" id="PF00789">
    <property type="entry name" value="UBX"/>
    <property type="match status" value="1"/>
</dbReference>
<dbReference type="HOGENOM" id="CLU_178753_0_0_1"/>
<dbReference type="PANTHER" id="PTHR23322:SF1">
    <property type="entry name" value="FAS-ASSOCIATED FACTOR 2"/>
    <property type="match status" value="1"/>
</dbReference>
<evidence type="ECO:0000313" key="3">
    <source>
        <dbReference type="Proteomes" id="UP000008744"/>
    </source>
</evidence>
<evidence type="ECO:0000259" key="1">
    <source>
        <dbReference type="PROSITE" id="PS50033"/>
    </source>
</evidence>
<dbReference type="InterPro" id="IPR050730">
    <property type="entry name" value="UBX_domain-protein"/>
</dbReference>
<gene>
    <name evidence="2" type="primary">Dper\GL14730</name>
    <name evidence="2" type="ORF">Dper_GL14730</name>
</gene>
<dbReference type="Gene3D" id="3.10.20.90">
    <property type="entry name" value="Phosphatidylinositol 3-kinase Catalytic Subunit, Chain A, domain 1"/>
    <property type="match status" value="1"/>
</dbReference>
<sequence>MPSGTRLERRFHQTNSLLDVYRFLFCHPESPDEFEITTNFPKRVLYTMADMDGPESAVNETLSRTLQDVGLKNREVLFVNDLEA</sequence>
<dbReference type="InterPro" id="IPR001012">
    <property type="entry name" value="UBX_dom"/>
</dbReference>
<feature type="domain" description="UBX" evidence="1">
    <location>
        <begin position="1"/>
        <end position="79"/>
    </location>
</feature>
<evidence type="ECO:0000313" key="2">
    <source>
        <dbReference type="EMBL" id="EDW39730.1"/>
    </source>
</evidence>
<dbReference type="CDD" id="cd16120">
    <property type="entry name" value="UBX_UBXN3B"/>
    <property type="match status" value="1"/>
</dbReference>
<keyword evidence="3" id="KW-1185">Reference proteome</keyword>
<proteinExistence type="predicted"/>
<dbReference type="InterPro" id="IPR029071">
    <property type="entry name" value="Ubiquitin-like_domsf"/>
</dbReference>
<dbReference type="PROSITE" id="PS50033">
    <property type="entry name" value="UBX"/>
    <property type="match status" value="1"/>
</dbReference>
<organism evidence="3">
    <name type="scientific">Drosophila persimilis</name>
    <name type="common">Fruit fly</name>
    <dbReference type="NCBI Taxonomy" id="7234"/>
    <lineage>
        <taxon>Eukaryota</taxon>
        <taxon>Metazoa</taxon>
        <taxon>Ecdysozoa</taxon>
        <taxon>Arthropoda</taxon>
        <taxon>Hexapoda</taxon>
        <taxon>Insecta</taxon>
        <taxon>Pterygota</taxon>
        <taxon>Neoptera</taxon>
        <taxon>Endopterygota</taxon>
        <taxon>Diptera</taxon>
        <taxon>Brachycera</taxon>
        <taxon>Muscomorpha</taxon>
        <taxon>Ephydroidea</taxon>
        <taxon>Drosophilidae</taxon>
        <taxon>Drosophila</taxon>
        <taxon>Sophophora</taxon>
    </lineage>
</organism>
<dbReference type="EMBL" id="CH479187">
    <property type="protein sequence ID" value="EDW39730.1"/>
    <property type="molecule type" value="Genomic_DNA"/>
</dbReference>
<dbReference type="AlphaFoldDB" id="B4GQ58"/>
<name>B4GQ58_DROPE</name>
<dbReference type="SUPFAM" id="SSF54236">
    <property type="entry name" value="Ubiquitin-like"/>
    <property type="match status" value="1"/>
</dbReference>
<reference evidence="2 3" key="1">
    <citation type="journal article" date="2007" name="Nature">
        <title>Evolution of genes and genomes on the Drosophila phylogeny.</title>
        <authorList>
            <consortium name="Drosophila 12 Genomes Consortium"/>
            <person name="Clark A.G."/>
            <person name="Eisen M.B."/>
            <person name="Smith D.R."/>
            <person name="Bergman C.M."/>
            <person name="Oliver B."/>
            <person name="Markow T.A."/>
            <person name="Kaufman T.C."/>
            <person name="Kellis M."/>
            <person name="Gelbart W."/>
            <person name="Iyer V.N."/>
            <person name="Pollard D.A."/>
            <person name="Sackton T.B."/>
            <person name="Larracuente A.M."/>
            <person name="Singh N.D."/>
            <person name="Abad J.P."/>
            <person name="Abt D.N."/>
            <person name="Adryan B."/>
            <person name="Aguade M."/>
            <person name="Akashi H."/>
            <person name="Anderson W.W."/>
            <person name="Aquadro C.F."/>
            <person name="Ardell D.H."/>
            <person name="Arguello R."/>
            <person name="Artieri C.G."/>
            <person name="Barbash D.A."/>
            <person name="Barker D."/>
            <person name="Barsanti P."/>
            <person name="Batterham P."/>
            <person name="Batzoglou S."/>
            <person name="Begun D."/>
            <person name="Bhutkar A."/>
            <person name="Blanco E."/>
            <person name="Bosak S.A."/>
            <person name="Bradley R.K."/>
            <person name="Brand A.D."/>
            <person name="Brent M.R."/>
            <person name="Brooks A.N."/>
            <person name="Brown R.H."/>
            <person name="Butlin R.K."/>
            <person name="Caggese C."/>
            <person name="Calvi B.R."/>
            <person name="Bernardo de Carvalho A."/>
            <person name="Caspi A."/>
            <person name="Castrezana S."/>
            <person name="Celniker S.E."/>
            <person name="Chang J.L."/>
            <person name="Chapple C."/>
            <person name="Chatterji S."/>
            <person name="Chinwalla A."/>
            <person name="Civetta A."/>
            <person name="Clifton S.W."/>
            <person name="Comeron J.M."/>
            <person name="Costello J.C."/>
            <person name="Coyne J.A."/>
            <person name="Daub J."/>
            <person name="David R.G."/>
            <person name="Delcher A.L."/>
            <person name="Delehaunty K."/>
            <person name="Do C.B."/>
            <person name="Ebling H."/>
            <person name="Edwards K."/>
            <person name="Eickbush T."/>
            <person name="Evans J.D."/>
            <person name="Filipski A."/>
            <person name="Findeiss S."/>
            <person name="Freyhult E."/>
            <person name="Fulton L."/>
            <person name="Fulton R."/>
            <person name="Garcia A.C."/>
            <person name="Gardiner A."/>
            <person name="Garfield D.A."/>
            <person name="Garvin B.E."/>
            <person name="Gibson G."/>
            <person name="Gilbert D."/>
            <person name="Gnerre S."/>
            <person name="Godfrey J."/>
            <person name="Good R."/>
            <person name="Gotea V."/>
            <person name="Gravely B."/>
            <person name="Greenberg A.J."/>
            <person name="Griffiths-Jones S."/>
            <person name="Gross S."/>
            <person name="Guigo R."/>
            <person name="Gustafson E.A."/>
            <person name="Haerty W."/>
            <person name="Hahn M.W."/>
            <person name="Halligan D.L."/>
            <person name="Halpern A.L."/>
            <person name="Halter G.M."/>
            <person name="Han M.V."/>
            <person name="Heger A."/>
            <person name="Hillier L."/>
            <person name="Hinrichs A.S."/>
            <person name="Holmes I."/>
            <person name="Hoskins R.A."/>
            <person name="Hubisz M.J."/>
            <person name="Hultmark D."/>
            <person name="Huntley M.A."/>
            <person name="Jaffe D.B."/>
            <person name="Jagadeeshan S."/>
            <person name="Jeck W.R."/>
            <person name="Johnson J."/>
            <person name="Jones C.D."/>
            <person name="Jordan W.C."/>
            <person name="Karpen G.H."/>
            <person name="Kataoka E."/>
            <person name="Keightley P.D."/>
            <person name="Kheradpour P."/>
            <person name="Kirkness E.F."/>
            <person name="Koerich L.B."/>
            <person name="Kristiansen K."/>
            <person name="Kudrna D."/>
            <person name="Kulathinal R.J."/>
            <person name="Kumar S."/>
            <person name="Kwok R."/>
            <person name="Lander E."/>
            <person name="Langley C.H."/>
            <person name="Lapoint R."/>
            <person name="Lazzaro B.P."/>
            <person name="Lee S.J."/>
            <person name="Levesque L."/>
            <person name="Li R."/>
            <person name="Lin C.F."/>
            <person name="Lin M.F."/>
            <person name="Lindblad-Toh K."/>
            <person name="Llopart A."/>
            <person name="Long M."/>
            <person name="Low L."/>
            <person name="Lozovsky E."/>
            <person name="Lu J."/>
            <person name="Luo M."/>
            <person name="Machado C.A."/>
            <person name="Makalowski W."/>
            <person name="Marzo M."/>
            <person name="Matsuda M."/>
            <person name="Matzkin L."/>
            <person name="McAllister B."/>
            <person name="McBride C.S."/>
            <person name="McKernan B."/>
            <person name="McKernan K."/>
            <person name="Mendez-Lago M."/>
            <person name="Minx P."/>
            <person name="Mollenhauer M.U."/>
            <person name="Montooth K."/>
            <person name="Mount S.M."/>
            <person name="Mu X."/>
            <person name="Myers E."/>
            <person name="Negre B."/>
            <person name="Newfeld S."/>
            <person name="Nielsen R."/>
            <person name="Noor M.A."/>
            <person name="O'Grady P."/>
            <person name="Pachter L."/>
            <person name="Papaceit M."/>
            <person name="Parisi M.J."/>
            <person name="Parisi M."/>
            <person name="Parts L."/>
            <person name="Pedersen J.S."/>
            <person name="Pesole G."/>
            <person name="Phillippy A.M."/>
            <person name="Ponting C.P."/>
            <person name="Pop M."/>
            <person name="Porcelli D."/>
            <person name="Powell J.R."/>
            <person name="Prohaska S."/>
            <person name="Pruitt K."/>
            <person name="Puig M."/>
            <person name="Quesneville H."/>
            <person name="Ram K.R."/>
            <person name="Rand D."/>
            <person name="Rasmussen M.D."/>
            <person name="Reed L.K."/>
            <person name="Reenan R."/>
            <person name="Reily A."/>
            <person name="Remington K.A."/>
            <person name="Rieger T.T."/>
            <person name="Ritchie M.G."/>
            <person name="Robin C."/>
            <person name="Rogers Y.H."/>
            <person name="Rohde C."/>
            <person name="Rozas J."/>
            <person name="Rubenfield M.J."/>
            <person name="Ruiz A."/>
            <person name="Russo S."/>
            <person name="Salzberg S.L."/>
            <person name="Sanchez-Gracia A."/>
            <person name="Saranga D.J."/>
            <person name="Sato H."/>
            <person name="Schaeffer S.W."/>
            <person name="Schatz M.C."/>
            <person name="Schlenke T."/>
            <person name="Schwartz R."/>
            <person name="Segarra C."/>
            <person name="Singh R.S."/>
            <person name="Sirot L."/>
            <person name="Sirota M."/>
            <person name="Sisneros N.B."/>
            <person name="Smith C.D."/>
            <person name="Smith T.F."/>
            <person name="Spieth J."/>
            <person name="Stage D.E."/>
            <person name="Stark A."/>
            <person name="Stephan W."/>
            <person name="Strausberg R.L."/>
            <person name="Strempel S."/>
            <person name="Sturgill D."/>
            <person name="Sutton G."/>
            <person name="Sutton G.G."/>
            <person name="Tao W."/>
            <person name="Teichmann S."/>
            <person name="Tobari Y.N."/>
            <person name="Tomimura Y."/>
            <person name="Tsolas J.M."/>
            <person name="Valente V.L."/>
            <person name="Venter E."/>
            <person name="Venter J.C."/>
            <person name="Vicario S."/>
            <person name="Vieira F.G."/>
            <person name="Vilella A.J."/>
            <person name="Villasante A."/>
            <person name="Walenz B."/>
            <person name="Wang J."/>
            <person name="Wasserman M."/>
            <person name="Watts T."/>
            <person name="Wilson D."/>
            <person name="Wilson R.K."/>
            <person name="Wing R.A."/>
            <person name="Wolfner M.F."/>
            <person name="Wong A."/>
            <person name="Wong G.K."/>
            <person name="Wu C.I."/>
            <person name="Wu G."/>
            <person name="Yamamoto D."/>
            <person name="Yang H.P."/>
            <person name="Yang S.P."/>
            <person name="Yorke J.A."/>
            <person name="Yoshida K."/>
            <person name="Zdobnov E."/>
            <person name="Zhang P."/>
            <person name="Zhang Y."/>
            <person name="Zimin A.V."/>
            <person name="Baldwin J."/>
            <person name="Abdouelleil A."/>
            <person name="Abdulkadir J."/>
            <person name="Abebe A."/>
            <person name="Abera B."/>
            <person name="Abreu J."/>
            <person name="Acer S.C."/>
            <person name="Aftuck L."/>
            <person name="Alexander A."/>
            <person name="An P."/>
            <person name="Anderson E."/>
            <person name="Anderson S."/>
            <person name="Arachi H."/>
            <person name="Azer M."/>
            <person name="Bachantsang P."/>
            <person name="Barry A."/>
            <person name="Bayul T."/>
            <person name="Berlin A."/>
            <person name="Bessette D."/>
            <person name="Bloom T."/>
            <person name="Blye J."/>
            <person name="Boguslavskiy L."/>
            <person name="Bonnet C."/>
            <person name="Boukhgalter B."/>
            <person name="Bourzgui I."/>
            <person name="Brown A."/>
            <person name="Cahill P."/>
            <person name="Channer S."/>
            <person name="Cheshatsang Y."/>
            <person name="Chuda L."/>
            <person name="Citroen M."/>
            <person name="Collymore A."/>
            <person name="Cooke P."/>
            <person name="Costello M."/>
            <person name="D'Aco K."/>
            <person name="Daza R."/>
            <person name="De Haan G."/>
            <person name="DeGray S."/>
            <person name="DeMaso C."/>
            <person name="Dhargay N."/>
            <person name="Dooley K."/>
            <person name="Dooley E."/>
            <person name="Doricent M."/>
            <person name="Dorje P."/>
            <person name="Dorjee K."/>
            <person name="Dupes A."/>
            <person name="Elong R."/>
            <person name="Falk J."/>
            <person name="Farina A."/>
            <person name="Faro S."/>
            <person name="Ferguson D."/>
            <person name="Fisher S."/>
            <person name="Foley C.D."/>
            <person name="Franke A."/>
            <person name="Friedrich D."/>
            <person name="Gadbois L."/>
            <person name="Gearin G."/>
            <person name="Gearin C.R."/>
            <person name="Giannoukos G."/>
            <person name="Goode T."/>
            <person name="Graham J."/>
            <person name="Grandbois E."/>
            <person name="Grewal S."/>
            <person name="Gyaltsen K."/>
            <person name="Hafez N."/>
            <person name="Hagos B."/>
            <person name="Hall J."/>
            <person name="Henson C."/>
            <person name="Hollinger A."/>
            <person name="Honan T."/>
            <person name="Huard M.D."/>
            <person name="Hughes L."/>
            <person name="Hurhula B."/>
            <person name="Husby M.E."/>
            <person name="Kamat A."/>
            <person name="Kanga B."/>
            <person name="Kashin S."/>
            <person name="Khazanovich D."/>
            <person name="Kisner P."/>
            <person name="Lance K."/>
            <person name="Lara M."/>
            <person name="Lee W."/>
            <person name="Lennon N."/>
            <person name="Letendre F."/>
            <person name="LeVine R."/>
            <person name="Lipovsky A."/>
            <person name="Liu X."/>
            <person name="Liu J."/>
            <person name="Liu S."/>
            <person name="Lokyitsang T."/>
            <person name="Lokyitsang Y."/>
            <person name="Lubonja R."/>
            <person name="Lui A."/>
            <person name="MacDonald P."/>
            <person name="Magnisalis V."/>
            <person name="Maru K."/>
            <person name="Matthews C."/>
            <person name="McCusker W."/>
            <person name="McDonough S."/>
            <person name="Mehta T."/>
            <person name="Meldrim J."/>
            <person name="Meneus L."/>
            <person name="Mihai O."/>
            <person name="Mihalev A."/>
            <person name="Mihova T."/>
            <person name="Mittelman R."/>
            <person name="Mlenga V."/>
            <person name="Montmayeur A."/>
            <person name="Mulrain L."/>
            <person name="Navidi A."/>
            <person name="Naylor J."/>
            <person name="Negash T."/>
            <person name="Nguyen T."/>
            <person name="Nguyen N."/>
            <person name="Nicol R."/>
            <person name="Norbu C."/>
            <person name="Norbu N."/>
            <person name="Novod N."/>
            <person name="O'Neill B."/>
            <person name="Osman S."/>
            <person name="Markiewicz E."/>
            <person name="Oyono O.L."/>
            <person name="Patti C."/>
            <person name="Phunkhang P."/>
            <person name="Pierre F."/>
            <person name="Priest M."/>
            <person name="Raghuraman S."/>
            <person name="Rege F."/>
            <person name="Reyes R."/>
            <person name="Rise C."/>
            <person name="Rogov P."/>
            <person name="Ross K."/>
            <person name="Ryan E."/>
            <person name="Settipalli S."/>
            <person name="Shea T."/>
            <person name="Sherpa N."/>
            <person name="Shi L."/>
            <person name="Shih D."/>
            <person name="Sparrow T."/>
            <person name="Spaulding J."/>
            <person name="Stalker J."/>
            <person name="Stange-Thomann N."/>
            <person name="Stavropoulos S."/>
            <person name="Stone C."/>
            <person name="Strader C."/>
            <person name="Tesfaye S."/>
            <person name="Thomson T."/>
            <person name="Thoulutsang Y."/>
            <person name="Thoulutsang D."/>
            <person name="Topham K."/>
            <person name="Topping I."/>
            <person name="Tsamla T."/>
            <person name="Vassiliev H."/>
            <person name="Vo A."/>
            <person name="Wangchuk T."/>
            <person name="Wangdi T."/>
            <person name="Weiand M."/>
            <person name="Wilkinson J."/>
            <person name="Wilson A."/>
            <person name="Yadav S."/>
            <person name="Young G."/>
            <person name="Yu Q."/>
            <person name="Zembek L."/>
            <person name="Zhong D."/>
            <person name="Zimmer A."/>
            <person name="Zwirko Z."/>
            <person name="Jaffe D.B."/>
            <person name="Alvarez P."/>
            <person name="Brockman W."/>
            <person name="Butler J."/>
            <person name="Chin C."/>
            <person name="Gnerre S."/>
            <person name="Grabherr M."/>
            <person name="Kleber M."/>
            <person name="Mauceli E."/>
            <person name="MacCallum I."/>
        </authorList>
    </citation>
    <scope>NUCLEOTIDE SEQUENCE [LARGE SCALE GENOMIC DNA]</scope>
    <source>
        <strain evidence="3">MSH-3 / Tucson 14011-0111.49</strain>
    </source>
</reference>
<dbReference type="OrthoDB" id="1026733at2759"/>
<dbReference type="GO" id="GO:0036503">
    <property type="term" value="P:ERAD pathway"/>
    <property type="evidence" value="ECO:0007669"/>
    <property type="project" value="TreeGrafter"/>
</dbReference>